<feature type="region of interest" description="Disordered" evidence="1">
    <location>
        <begin position="1"/>
        <end position="89"/>
    </location>
</feature>
<evidence type="ECO:0000313" key="4">
    <source>
        <dbReference type="Proteomes" id="UP000594263"/>
    </source>
</evidence>
<dbReference type="Gramene" id="Kaladp0011s0354.1.v1.1">
    <property type="protein sequence ID" value="Kaladp0011s0354.1.v1.1.CDS.1"/>
    <property type="gene ID" value="Kaladp0011s0354.v1.1"/>
</dbReference>
<name>A0A7N0RGP3_KALFE</name>
<keyword evidence="4" id="KW-1185">Reference proteome</keyword>
<proteinExistence type="predicted"/>
<evidence type="ECO:0000256" key="1">
    <source>
        <dbReference type="SAM" id="MobiDB-lite"/>
    </source>
</evidence>
<dbReference type="InterPro" id="IPR005162">
    <property type="entry name" value="Retrotrans_gag_dom"/>
</dbReference>
<dbReference type="OMA" id="ELMMINQ"/>
<organism evidence="3 4">
    <name type="scientific">Kalanchoe fedtschenkoi</name>
    <name type="common">Lavender scallops</name>
    <name type="synonym">South American air plant</name>
    <dbReference type="NCBI Taxonomy" id="63787"/>
    <lineage>
        <taxon>Eukaryota</taxon>
        <taxon>Viridiplantae</taxon>
        <taxon>Streptophyta</taxon>
        <taxon>Embryophyta</taxon>
        <taxon>Tracheophyta</taxon>
        <taxon>Spermatophyta</taxon>
        <taxon>Magnoliopsida</taxon>
        <taxon>eudicotyledons</taxon>
        <taxon>Gunneridae</taxon>
        <taxon>Pentapetalae</taxon>
        <taxon>Saxifragales</taxon>
        <taxon>Crassulaceae</taxon>
        <taxon>Kalanchoe</taxon>
    </lineage>
</organism>
<dbReference type="EnsemblPlants" id="Kaladp0011s0354.1.v1.1">
    <property type="protein sequence ID" value="Kaladp0011s0354.1.v1.1.CDS.1"/>
    <property type="gene ID" value="Kaladp0011s0354.v1.1"/>
</dbReference>
<protein>
    <recommendedName>
        <fullName evidence="2">Retrotransposon gag domain-containing protein</fullName>
    </recommendedName>
</protein>
<dbReference type="PANTHER" id="PTHR33223:SF6">
    <property type="entry name" value="CCHC-TYPE DOMAIN-CONTAINING PROTEIN"/>
    <property type="match status" value="1"/>
</dbReference>
<dbReference type="PANTHER" id="PTHR33223">
    <property type="entry name" value="CCHC-TYPE DOMAIN-CONTAINING PROTEIN"/>
    <property type="match status" value="1"/>
</dbReference>
<feature type="compositionally biased region" description="Polar residues" evidence="1">
    <location>
        <begin position="1"/>
        <end position="19"/>
    </location>
</feature>
<dbReference type="Pfam" id="PF03732">
    <property type="entry name" value="Retrotrans_gag"/>
    <property type="match status" value="1"/>
</dbReference>
<dbReference type="AlphaFoldDB" id="A0A7N0RGP3"/>
<feature type="domain" description="Retrotransposon gag" evidence="2">
    <location>
        <begin position="137"/>
        <end position="228"/>
    </location>
</feature>
<feature type="compositionally biased region" description="Basic residues" evidence="1">
    <location>
        <begin position="20"/>
        <end position="39"/>
    </location>
</feature>
<evidence type="ECO:0000259" key="2">
    <source>
        <dbReference type="Pfam" id="PF03732"/>
    </source>
</evidence>
<dbReference type="Proteomes" id="UP000594263">
    <property type="component" value="Unplaced"/>
</dbReference>
<sequence>MPLSPEHSSSSTPCPTQRTSKLRRLRRRNIKLRRRRACSKRFTESEGFSKVSKSSKPTDPYSTAASDSDSDSDPGPTVRSSESEASSSCWSRSGSYINVAAYPVFRGRSGECPFKHLSRFGKVCCANGADLIEMMVRIFPVTLEDEAALWYDLNIEPYFHSLSWKNIKASFSEAYGKHQELAECELMLIFQKEDESVRSYMLRFQFLLRSGGNGLSDSALRSVFVEGLVEEIRSFVVGKKPESLDDALRLAFEFEKLMEIRAARKVLVDSRNARRNGVSTSSVEEIASELARCASIGASSLGLRGCAEEEEDVKQIGGGLHRKQQKKGNECRCSKHQCHKKRLERNNSSFASRRSYADD</sequence>
<reference evidence="3" key="1">
    <citation type="submission" date="2021-01" db="UniProtKB">
        <authorList>
            <consortium name="EnsemblPlants"/>
        </authorList>
    </citation>
    <scope>IDENTIFICATION</scope>
</reference>
<accession>A0A7N0RGP3</accession>
<evidence type="ECO:0000313" key="3">
    <source>
        <dbReference type="EnsemblPlants" id="Kaladp0011s0354.1.v1.1.CDS.1"/>
    </source>
</evidence>
<feature type="compositionally biased region" description="Polar residues" evidence="1">
    <location>
        <begin position="51"/>
        <end position="65"/>
    </location>
</feature>